<dbReference type="Proteomes" id="UP000000812">
    <property type="component" value="Chromosome"/>
</dbReference>
<dbReference type="HOGENOM" id="CLU_2276395_0_0_6"/>
<dbReference type="PIR" id="B82751">
    <property type="entry name" value="B82751"/>
</dbReference>
<evidence type="ECO:0000313" key="2">
    <source>
        <dbReference type="Proteomes" id="UP000000812"/>
    </source>
</evidence>
<gene>
    <name evidence="1" type="ordered locus">XF_0876</name>
</gene>
<reference evidence="1 2" key="1">
    <citation type="journal article" date="2000" name="Nature">
        <title>The genome sequence of the plant pathogen Xylella fastidiosa.</title>
        <authorList>
            <person name="Simpson A.J."/>
            <person name="Reinach F.C."/>
            <person name="Arruda P."/>
            <person name="Abreu F.A."/>
            <person name="Acencio M."/>
            <person name="Alvarenga R."/>
            <person name="Alves L.M."/>
            <person name="Araya J.E."/>
            <person name="Baia G.S."/>
            <person name="Baptista C.S."/>
            <person name="Barros M.H."/>
            <person name="Bonaccorsi E.D."/>
            <person name="Bordin S."/>
            <person name="Bove J.M."/>
            <person name="Briones M.R."/>
            <person name="Bueno M.R."/>
            <person name="Camargo A.A."/>
            <person name="Camargo L.E."/>
            <person name="Carraro D.M."/>
            <person name="Carrer H."/>
            <person name="Colauto N.B."/>
            <person name="Colombo C."/>
            <person name="Costa F.F."/>
            <person name="Costa M.C."/>
            <person name="Costa-Neto C.M."/>
            <person name="Coutinho L.L."/>
            <person name="Cristofani M."/>
            <person name="Dias-Neto E."/>
            <person name="Docena C."/>
            <person name="El-Dorry H."/>
            <person name="Facincani A.P."/>
            <person name="Ferreira A.J."/>
            <person name="Ferreira V.C."/>
            <person name="Ferro J.A."/>
            <person name="Fraga J.S."/>
            <person name="Franca S.C."/>
            <person name="Franco M.C."/>
            <person name="Frohme M."/>
            <person name="Furlan L.R."/>
            <person name="Garnier M."/>
            <person name="Goldman G.H."/>
            <person name="Goldman M.H."/>
            <person name="Gomes S.L."/>
            <person name="Gruber A."/>
            <person name="Ho P.L."/>
            <person name="Hoheisel J.D."/>
            <person name="Junqueira M.L."/>
            <person name="Kemper E.L."/>
            <person name="Kitajima J.P."/>
            <person name="Krieger J.E."/>
            <person name="Kuramae E.E."/>
            <person name="Laigret F."/>
            <person name="Lambais M.R."/>
            <person name="Leite L.C."/>
            <person name="Lemos E.G."/>
            <person name="Lemos M.V."/>
            <person name="Lopes S.A."/>
            <person name="Lopes C.R."/>
            <person name="Machado J.A."/>
            <person name="Machado M.A."/>
            <person name="Madeira A.M."/>
            <person name="Madeira H.M."/>
            <person name="Marino C.L."/>
            <person name="Marques M.V."/>
            <person name="Martins E.A."/>
            <person name="Martins E.M."/>
            <person name="Matsukuma A.Y."/>
            <person name="Menck C.F."/>
            <person name="Miracca E.C."/>
            <person name="Miyaki C.Y."/>
            <person name="Monteriro-Vitorello C.B."/>
            <person name="Moon D.H."/>
            <person name="Nagai M.A."/>
            <person name="Nascimento A.L."/>
            <person name="Netto L.E."/>
            <person name="Nhani A.Jr."/>
            <person name="Nobrega F.G."/>
            <person name="Nunes L.R."/>
            <person name="Oliveira M.A."/>
            <person name="de Oliveira M.C."/>
            <person name="de Oliveira R.C."/>
            <person name="Palmieri D.A."/>
            <person name="Paris A."/>
            <person name="Peixoto B.R."/>
            <person name="Pereira G.A."/>
            <person name="Pereira H.A.Jr."/>
            <person name="Pesquero J.B."/>
            <person name="Quaggio R.B."/>
            <person name="Roberto P.G."/>
            <person name="Rodrigues V."/>
            <person name="de M Rosa A.J."/>
            <person name="de Rosa V.E.Jr."/>
            <person name="de Sa R.G."/>
            <person name="Santelli R.V."/>
            <person name="Sawasaki H.E."/>
            <person name="da Silva A.C."/>
            <person name="da Silva A.M."/>
            <person name="da Silva F.R."/>
            <person name="da Silva W.A.Jr."/>
            <person name="da Silveira J.F."/>
            <person name="Silvestri M.L."/>
            <person name="Siqueira W.J."/>
            <person name="de Souza A.A."/>
            <person name="de Souza A.P."/>
            <person name="Terenzi M.F."/>
            <person name="Truffi D."/>
            <person name="Tsai S.M."/>
            <person name="Tsuhako M.H."/>
            <person name="Vallada H."/>
            <person name="Van Sluys M.A."/>
            <person name="Verjovski-Almeida S."/>
            <person name="Vettore A.L."/>
            <person name="Zago M.A."/>
            <person name="Zatz M."/>
            <person name="Meidanis J."/>
            <person name="Setubal J.C."/>
        </authorList>
    </citation>
    <scope>NUCLEOTIDE SEQUENCE [LARGE SCALE GENOMIC DNA]</scope>
    <source>
        <strain evidence="1 2">9a5c</strain>
    </source>
</reference>
<protein>
    <submittedName>
        <fullName evidence="1">Uncharacterized protein</fullName>
    </submittedName>
</protein>
<dbReference type="KEGG" id="xfa:XF_0876"/>
<sequence length="102" mass="11660">MELTAIFFQSNHDVYAVLAHCSAYRARCIAHFTGSVSGPELHLELVLLMAKQRSAQHNAVCRLPQKIEHTDQQREALAVQGSVKQVRRESERKNQRLCLIDY</sequence>
<dbReference type="STRING" id="160492.XF_0876"/>
<proteinExistence type="predicted"/>
<evidence type="ECO:0000313" key="1">
    <source>
        <dbReference type="EMBL" id="AAF83686.1"/>
    </source>
</evidence>
<name>Q9PF02_XYLFA</name>
<dbReference type="AlphaFoldDB" id="Q9PF02"/>
<accession>Q9PF02</accession>
<organism evidence="1 2">
    <name type="scientific">Xylella fastidiosa (strain 9a5c)</name>
    <dbReference type="NCBI Taxonomy" id="160492"/>
    <lineage>
        <taxon>Bacteria</taxon>
        <taxon>Pseudomonadati</taxon>
        <taxon>Pseudomonadota</taxon>
        <taxon>Gammaproteobacteria</taxon>
        <taxon>Lysobacterales</taxon>
        <taxon>Lysobacteraceae</taxon>
        <taxon>Xylella</taxon>
    </lineage>
</organism>
<dbReference type="EMBL" id="AE003849">
    <property type="protein sequence ID" value="AAF83686.1"/>
    <property type="molecule type" value="Genomic_DNA"/>
</dbReference>